<dbReference type="Proteomes" id="UP000037069">
    <property type="component" value="Unassembled WGS sequence"/>
</dbReference>
<reference evidence="1 2" key="1">
    <citation type="journal article" date="2015" name="Nat. Commun.">
        <title>Lucilia cuprina genome unlocks parasitic fly biology to underpin future interventions.</title>
        <authorList>
            <person name="Anstead C.A."/>
            <person name="Korhonen P.K."/>
            <person name="Young N.D."/>
            <person name="Hall R.S."/>
            <person name="Jex A.R."/>
            <person name="Murali S.C."/>
            <person name="Hughes D.S."/>
            <person name="Lee S.F."/>
            <person name="Perry T."/>
            <person name="Stroehlein A.J."/>
            <person name="Ansell B.R."/>
            <person name="Breugelmans B."/>
            <person name="Hofmann A."/>
            <person name="Qu J."/>
            <person name="Dugan S."/>
            <person name="Lee S.L."/>
            <person name="Chao H."/>
            <person name="Dinh H."/>
            <person name="Han Y."/>
            <person name="Doddapaneni H.V."/>
            <person name="Worley K.C."/>
            <person name="Muzny D.M."/>
            <person name="Ioannidis P."/>
            <person name="Waterhouse R.M."/>
            <person name="Zdobnov E.M."/>
            <person name="James P.J."/>
            <person name="Bagnall N.H."/>
            <person name="Kotze A.C."/>
            <person name="Gibbs R.A."/>
            <person name="Richards S."/>
            <person name="Batterham P."/>
            <person name="Gasser R.B."/>
        </authorList>
    </citation>
    <scope>NUCLEOTIDE SEQUENCE [LARGE SCALE GENOMIC DNA]</scope>
    <source>
        <strain evidence="1 2">LS</strain>
        <tissue evidence="1">Full body</tissue>
    </source>
</reference>
<proteinExistence type="predicted"/>
<keyword evidence="2" id="KW-1185">Reference proteome</keyword>
<dbReference type="EMBL" id="JRES01001589">
    <property type="protein sequence ID" value="KNC21647.1"/>
    <property type="molecule type" value="Genomic_DNA"/>
</dbReference>
<organism evidence="1 2">
    <name type="scientific">Lucilia cuprina</name>
    <name type="common">Green bottle fly</name>
    <name type="synonym">Australian sheep blowfly</name>
    <dbReference type="NCBI Taxonomy" id="7375"/>
    <lineage>
        <taxon>Eukaryota</taxon>
        <taxon>Metazoa</taxon>
        <taxon>Ecdysozoa</taxon>
        <taxon>Arthropoda</taxon>
        <taxon>Hexapoda</taxon>
        <taxon>Insecta</taxon>
        <taxon>Pterygota</taxon>
        <taxon>Neoptera</taxon>
        <taxon>Endopterygota</taxon>
        <taxon>Diptera</taxon>
        <taxon>Brachycera</taxon>
        <taxon>Muscomorpha</taxon>
        <taxon>Oestroidea</taxon>
        <taxon>Calliphoridae</taxon>
        <taxon>Luciliinae</taxon>
        <taxon>Lucilia</taxon>
    </lineage>
</organism>
<dbReference type="AlphaFoldDB" id="A0A0L0BNM6"/>
<comment type="caution">
    <text evidence="1">The sequence shown here is derived from an EMBL/GenBank/DDBJ whole genome shotgun (WGS) entry which is preliminary data.</text>
</comment>
<evidence type="ECO:0000313" key="1">
    <source>
        <dbReference type="EMBL" id="KNC21647.1"/>
    </source>
</evidence>
<name>A0A0L0BNM6_LUCCU</name>
<accession>A0A0L0BNM6</accession>
<gene>
    <name evidence="1" type="ORF">FF38_09814</name>
</gene>
<sequence length="185" mass="19741">MGLTILNTVSKPVGVLKKCEDFGLKGMASSENTTSCTALATPIISSTEYLSAGYKPLRMIHIRGPVSLRGVGINALAKLYRGANPVAVFIKPETTATSSSKNKISCINWRNCDTSLKENSRGSKAPLRTSTTRGPTSFKGCEKLTLFCIFSGIMGLIKLNTGSNPEGVSMKCEALMRSGMACSEY</sequence>
<protein>
    <submittedName>
        <fullName evidence="1">Uncharacterized protein</fullName>
    </submittedName>
</protein>
<evidence type="ECO:0000313" key="2">
    <source>
        <dbReference type="Proteomes" id="UP000037069"/>
    </source>
</evidence>